<comment type="caution">
    <text evidence="8">The sequence shown here is derived from an EMBL/GenBank/DDBJ whole genome shotgun (WGS) entry which is preliminary data.</text>
</comment>
<dbReference type="SUPFAM" id="SSF48264">
    <property type="entry name" value="Cytochrome P450"/>
    <property type="match status" value="1"/>
</dbReference>
<organism evidence="8 9">
    <name type="scientific">Roseococcus suduntuyensis</name>
    <dbReference type="NCBI Taxonomy" id="455361"/>
    <lineage>
        <taxon>Bacteria</taxon>
        <taxon>Pseudomonadati</taxon>
        <taxon>Pseudomonadota</taxon>
        <taxon>Alphaproteobacteria</taxon>
        <taxon>Acetobacterales</taxon>
        <taxon>Roseomonadaceae</taxon>
        <taxon>Roseococcus</taxon>
    </lineage>
</organism>
<dbReference type="Gene3D" id="1.10.630.10">
    <property type="entry name" value="Cytochrome P450"/>
    <property type="match status" value="1"/>
</dbReference>
<dbReference type="GO" id="GO:0016705">
    <property type="term" value="F:oxidoreductase activity, acting on paired donors, with incorporation or reduction of molecular oxygen"/>
    <property type="evidence" value="ECO:0007669"/>
    <property type="project" value="InterPro"/>
</dbReference>
<keyword evidence="6" id="KW-0503">Monooxygenase</keyword>
<dbReference type="PRINTS" id="PR00385">
    <property type="entry name" value="P450"/>
</dbReference>
<keyword evidence="3 7" id="KW-0479">Metal-binding</keyword>
<evidence type="ECO:0000256" key="3">
    <source>
        <dbReference type="ARBA" id="ARBA00022723"/>
    </source>
</evidence>
<evidence type="ECO:0000256" key="1">
    <source>
        <dbReference type="ARBA" id="ARBA00010617"/>
    </source>
</evidence>
<dbReference type="InterPro" id="IPR001128">
    <property type="entry name" value="Cyt_P450"/>
</dbReference>
<dbReference type="Proteomes" id="UP000553193">
    <property type="component" value="Unassembled WGS sequence"/>
</dbReference>
<dbReference type="EMBL" id="JACIDJ010000001">
    <property type="protein sequence ID" value="MBB3897465.1"/>
    <property type="molecule type" value="Genomic_DNA"/>
</dbReference>
<dbReference type="InterPro" id="IPR002401">
    <property type="entry name" value="Cyt_P450_E_grp-I"/>
</dbReference>
<dbReference type="AlphaFoldDB" id="A0A840ABE2"/>
<keyword evidence="5 7" id="KW-0408">Iron</keyword>
<dbReference type="InterPro" id="IPR036396">
    <property type="entry name" value="Cyt_P450_sf"/>
</dbReference>
<dbReference type="GO" id="GO:0004497">
    <property type="term" value="F:monooxygenase activity"/>
    <property type="evidence" value="ECO:0007669"/>
    <property type="project" value="UniProtKB-KW"/>
</dbReference>
<comment type="similarity">
    <text evidence="1">Belongs to the cytochrome P450 family.</text>
</comment>
<proteinExistence type="inferred from homology"/>
<dbReference type="GO" id="GO:0020037">
    <property type="term" value="F:heme binding"/>
    <property type="evidence" value="ECO:0007669"/>
    <property type="project" value="InterPro"/>
</dbReference>
<gene>
    <name evidence="8" type="ORF">GGQ83_000891</name>
</gene>
<dbReference type="InterPro" id="IPR050196">
    <property type="entry name" value="Cytochrome_P450_Monoox"/>
</dbReference>
<name>A0A840ABE2_9PROT</name>
<evidence type="ECO:0000256" key="4">
    <source>
        <dbReference type="ARBA" id="ARBA00023002"/>
    </source>
</evidence>
<dbReference type="GO" id="GO:0005506">
    <property type="term" value="F:iron ion binding"/>
    <property type="evidence" value="ECO:0007669"/>
    <property type="project" value="InterPro"/>
</dbReference>
<keyword evidence="4" id="KW-0560">Oxidoreductase</keyword>
<reference evidence="8 9" key="1">
    <citation type="submission" date="2020-08" db="EMBL/GenBank/DDBJ databases">
        <title>Genomic Encyclopedia of Type Strains, Phase IV (KMG-IV): sequencing the most valuable type-strain genomes for metagenomic binning, comparative biology and taxonomic classification.</title>
        <authorList>
            <person name="Goeker M."/>
        </authorList>
    </citation>
    <scope>NUCLEOTIDE SEQUENCE [LARGE SCALE GENOMIC DNA]</scope>
    <source>
        <strain evidence="8 9">DSM 19979</strain>
    </source>
</reference>
<dbReference type="PANTHER" id="PTHR24291">
    <property type="entry name" value="CYTOCHROME P450 FAMILY 4"/>
    <property type="match status" value="1"/>
</dbReference>
<feature type="binding site" description="axial binding residue" evidence="7">
    <location>
        <position position="408"/>
    </location>
    <ligand>
        <name>heme</name>
        <dbReference type="ChEBI" id="CHEBI:30413"/>
    </ligand>
    <ligandPart>
        <name>Fe</name>
        <dbReference type="ChEBI" id="CHEBI:18248"/>
    </ligandPart>
</feature>
<dbReference type="PANTHER" id="PTHR24291:SF50">
    <property type="entry name" value="BIFUNCTIONAL ALBAFLAVENONE MONOOXYGENASE_TERPENE SYNTHASE"/>
    <property type="match status" value="1"/>
</dbReference>
<evidence type="ECO:0000256" key="7">
    <source>
        <dbReference type="PIRSR" id="PIRSR602401-1"/>
    </source>
</evidence>
<evidence type="ECO:0000256" key="6">
    <source>
        <dbReference type="ARBA" id="ARBA00023033"/>
    </source>
</evidence>
<sequence length="460" mass="51445">MVRGRRLSISLPPAEPYLPPRPSRHRGRLPIWRLFLIARRNLLGVWSEQFFDQPHIRMKVLSRNIFVFNMPPAIQSVMIGQPEVFERKSPQMRHALEPLLGDGLLISDGLVWKERRRVVQSVTHPSRIASLTPVMTAVAVETRDAWAALPEGAELDMLEEMGRFTAEVIGRTIFGTAVGRRATSTVVGAFARYQARISNTDLTSIIGLPDWTPRLNGLLRRGEVRRIHRVVDGLIEEVLNAAGGELSLVAGMASHPGMTREAFRNEAITIFMAGHETTANLMAWVWYLLSQAPWAEAALHGELDRVLGGRAPGFEDLPNLPYTRAVVEETLRLYPPIPLLAREAATDTEVTGVPVPRGSIVIVAPWVVHRHRAHWHDPDAFKPERFLPGAPAPARFTYLPFALGPRICTGQHFGLYEAMIAVATLAQHFRPRLRPGHVAEAVSRLSLRPGETLPMRLERR</sequence>
<evidence type="ECO:0000313" key="8">
    <source>
        <dbReference type="EMBL" id="MBB3897465.1"/>
    </source>
</evidence>
<keyword evidence="2 7" id="KW-0349">Heme</keyword>
<dbReference type="Pfam" id="PF00067">
    <property type="entry name" value="p450"/>
    <property type="match status" value="1"/>
</dbReference>
<evidence type="ECO:0000256" key="2">
    <source>
        <dbReference type="ARBA" id="ARBA00022617"/>
    </source>
</evidence>
<comment type="cofactor">
    <cofactor evidence="7">
        <name>heme</name>
        <dbReference type="ChEBI" id="CHEBI:30413"/>
    </cofactor>
</comment>
<accession>A0A840ABE2</accession>
<evidence type="ECO:0000313" key="9">
    <source>
        <dbReference type="Proteomes" id="UP000553193"/>
    </source>
</evidence>
<dbReference type="PRINTS" id="PR00463">
    <property type="entry name" value="EP450I"/>
</dbReference>
<protein>
    <submittedName>
        <fullName evidence="8">Cytochrome P450</fullName>
    </submittedName>
</protein>
<keyword evidence="9" id="KW-1185">Reference proteome</keyword>
<dbReference type="RefSeq" id="WP_242535009.1">
    <property type="nucleotide sequence ID" value="NZ_JACIDJ010000001.1"/>
</dbReference>
<evidence type="ECO:0000256" key="5">
    <source>
        <dbReference type="ARBA" id="ARBA00023004"/>
    </source>
</evidence>